<dbReference type="GeneID" id="139037559"/>
<organism evidence="2 3">
    <name type="scientific">Odocoileus virginianus</name>
    <name type="common">White-tailed deer</name>
    <dbReference type="NCBI Taxonomy" id="9874"/>
    <lineage>
        <taxon>Eukaryota</taxon>
        <taxon>Metazoa</taxon>
        <taxon>Chordata</taxon>
        <taxon>Craniata</taxon>
        <taxon>Vertebrata</taxon>
        <taxon>Euteleostomi</taxon>
        <taxon>Mammalia</taxon>
        <taxon>Eutheria</taxon>
        <taxon>Laurasiatheria</taxon>
        <taxon>Artiodactyla</taxon>
        <taxon>Ruminantia</taxon>
        <taxon>Pecora</taxon>
        <taxon>Cervidae</taxon>
        <taxon>Odocoileinae</taxon>
        <taxon>Odocoileus</taxon>
    </lineage>
</organism>
<feature type="compositionally biased region" description="Basic and acidic residues" evidence="1">
    <location>
        <begin position="15"/>
        <end position="30"/>
    </location>
</feature>
<name>A0ABM4ISE3_ODOVR</name>
<accession>A0ABM4ISE3</accession>
<dbReference type="RefSeq" id="XP_070330740.1">
    <property type="nucleotide sequence ID" value="XM_070474639.1"/>
</dbReference>
<evidence type="ECO:0000313" key="3">
    <source>
        <dbReference type="RefSeq" id="XP_070330740.1"/>
    </source>
</evidence>
<feature type="compositionally biased region" description="Low complexity" evidence="1">
    <location>
        <begin position="99"/>
        <end position="114"/>
    </location>
</feature>
<feature type="region of interest" description="Disordered" evidence="1">
    <location>
        <begin position="277"/>
        <end position="350"/>
    </location>
</feature>
<keyword evidence="2" id="KW-1185">Reference proteome</keyword>
<sequence length="350" mass="35599">MAPQAGPRSSGVTRAESRQDARVEGEREGRQTSPVPRQWVVGTGRGQTVQRGLQTQGGGPAVHPARPGGRGAGHGQAVPGAGSAVRALVARGARGGGRASLAGGRAGPQAGPARVEVVGKSPGAAATRGRGRRRERPGDRRQQDPTRGALASPRASHSDPTHFLSGLSVCILQARPLGTPEVGPPSFPAPGVEAAGSQLPCVLRLGVMMGHPGSPAGSQSSRPARGGDFPSPLVGARLWEASRLPALLPPLTGFSPGRPCDGPGPQGRCRARRPWEARGPRSHASLRCRPPPPCSLPGLPQPLPSLPSAPRGVTGAARGLTYSDRSERLARGWGAGQGEAGEARPAAGAL</sequence>
<feature type="region of interest" description="Disordered" evidence="1">
    <location>
        <begin position="1"/>
        <end position="83"/>
    </location>
</feature>
<feature type="region of interest" description="Disordered" evidence="1">
    <location>
        <begin position="95"/>
        <end position="160"/>
    </location>
</feature>
<dbReference type="Proteomes" id="UP001652640">
    <property type="component" value="Chromosome 11"/>
</dbReference>
<reference evidence="3" key="2">
    <citation type="submission" date="2025-08" db="UniProtKB">
        <authorList>
            <consortium name="RefSeq"/>
        </authorList>
    </citation>
    <scope>IDENTIFICATION</scope>
    <source>
        <tissue evidence="3">Tongue muscle</tissue>
    </source>
</reference>
<evidence type="ECO:0000256" key="1">
    <source>
        <dbReference type="SAM" id="MobiDB-lite"/>
    </source>
</evidence>
<feature type="compositionally biased region" description="Pro residues" evidence="1">
    <location>
        <begin position="289"/>
        <end position="307"/>
    </location>
</feature>
<gene>
    <name evidence="3" type="primary">LOC139037559</name>
</gene>
<evidence type="ECO:0000313" key="2">
    <source>
        <dbReference type="Proteomes" id="UP001652640"/>
    </source>
</evidence>
<proteinExistence type="predicted"/>
<reference evidence="2" key="1">
    <citation type="journal article" date="2022" name="J. Hered.">
        <title>A De Novo Chromosome-Level Genome Assembly of the White-Tailed Deer, Odocoileus Virginianus.</title>
        <authorList>
            <person name="London E.W."/>
            <person name="Roca A.L."/>
            <person name="Novakofski J.E."/>
            <person name="Mateus-Pinilla N.E."/>
        </authorList>
    </citation>
    <scope>NUCLEOTIDE SEQUENCE [LARGE SCALE GENOMIC DNA]</scope>
</reference>
<protein>
    <submittedName>
        <fullName evidence="3">5E5 antigen-like</fullName>
    </submittedName>
</protein>